<sequence>MGKRQRISLGGSYVSGQAPVDPTVCANCGSCKDYHMGKRKEVWQAAEGEWDGVRAAALWPDQVEETEEEDISEDPADVLASFHEEFYRFLPLDGSDRPPGDEENPDLDPSQMAFTSRRQLPAVVNSLLLDDNEDSHVEDVHKTAAREYGEDRTVDEHWKLFFDKMVQASSPVMGSSAWTPFASEMDWLVAKGAYTRIYGLNLE</sequence>
<comment type="caution">
    <text evidence="1">The sequence shown here is derived from an EMBL/GenBank/DDBJ whole genome shotgun (WGS) entry which is preliminary data.</text>
</comment>
<dbReference type="AlphaFoldDB" id="A0A4Y9ZLF9"/>
<dbReference type="EMBL" id="SFCI01001801">
    <property type="protein sequence ID" value="TFY74927.1"/>
    <property type="molecule type" value="Genomic_DNA"/>
</dbReference>
<evidence type="ECO:0000313" key="1">
    <source>
        <dbReference type="EMBL" id="TFY74927.1"/>
    </source>
</evidence>
<evidence type="ECO:0000313" key="2">
    <source>
        <dbReference type="Proteomes" id="UP000298061"/>
    </source>
</evidence>
<protein>
    <submittedName>
        <fullName evidence="1">Uncharacterized protein</fullName>
    </submittedName>
</protein>
<accession>A0A4Y9ZLF9</accession>
<reference evidence="1 2" key="1">
    <citation type="submission" date="2019-02" db="EMBL/GenBank/DDBJ databases">
        <title>Genome sequencing of the rare red list fungi Hericium alpestre (H. flagellum).</title>
        <authorList>
            <person name="Buettner E."/>
            <person name="Kellner H."/>
        </authorList>
    </citation>
    <scope>NUCLEOTIDE SEQUENCE [LARGE SCALE GENOMIC DNA]</scope>
    <source>
        <strain evidence="1 2">DSM 108284</strain>
    </source>
</reference>
<keyword evidence="2" id="KW-1185">Reference proteome</keyword>
<gene>
    <name evidence="1" type="ORF">EWM64_g9085</name>
</gene>
<dbReference type="Proteomes" id="UP000298061">
    <property type="component" value="Unassembled WGS sequence"/>
</dbReference>
<proteinExistence type="predicted"/>
<name>A0A4Y9ZLF9_9AGAM</name>
<organism evidence="1 2">
    <name type="scientific">Hericium alpestre</name>
    <dbReference type="NCBI Taxonomy" id="135208"/>
    <lineage>
        <taxon>Eukaryota</taxon>
        <taxon>Fungi</taxon>
        <taxon>Dikarya</taxon>
        <taxon>Basidiomycota</taxon>
        <taxon>Agaricomycotina</taxon>
        <taxon>Agaricomycetes</taxon>
        <taxon>Russulales</taxon>
        <taxon>Hericiaceae</taxon>
        <taxon>Hericium</taxon>
    </lineage>
</organism>